<evidence type="ECO:0000256" key="1">
    <source>
        <dbReference type="ARBA" id="ARBA00001947"/>
    </source>
</evidence>
<dbReference type="GO" id="GO:0008235">
    <property type="term" value="F:metalloexopeptidase activity"/>
    <property type="evidence" value="ECO:0007669"/>
    <property type="project" value="InterPro"/>
</dbReference>
<sequence length="335" mass="38474">RRLIKLSFDEEPKWYSFDEVSKLIEDSIHFIDVTDDKPVARSAAAVQIQDNYQFPTNTREKKIVKKAIKELSQDRARKFITHLSSYHNRYFNTTNGVNAARWIHDQAADVARKYGRRASVKFFNHEWPQPSVIARIEGSERPDEIVILGGHLDSINRTERVTGRAPGADDDATGSTTLIEAFRALTKIDFKPKRTIEFQWYAAEEVGLRGSRDIAKKYREEGKKVISQLQADMNGHSVERKIRIINNWTNPELNAFLKKIIESYSEYPWVDGVCSGAGICSDHVSWNEQGYRSAFTLEDVAQPLIHTEQDTIDKVDFKNWLEYTKVATSYLVEVA</sequence>
<dbReference type="GO" id="GO:0004177">
    <property type="term" value="F:aminopeptidase activity"/>
    <property type="evidence" value="ECO:0007669"/>
    <property type="project" value="UniProtKB-KW"/>
</dbReference>
<dbReference type="SUPFAM" id="SSF53187">
    <property type="entry name" value="Zn-dependent exopeptidases"/>
    <property type="match status" value="1"/>
</dbReference>
<dbReference type="EMBL" id="KQ964428">
    <property type="protein sequence ID" value="KXN74008.1"/>
    <property type="molecule type" value="Genomic_DNA"/>
</dbReference>
<dbReference type="GO" id="GO:0006508">
    <property type="term" value="P:proteolysis"/>
    <property type="evidence" value="ECO:0007669"/>
    <property type="project" value="UniProtKB-KW"/>
</dbReference>
<comment type="similarity">
    <text evidence="8">Belongs to the peptidase M28 family. M28E subfamily.</text>
</comment>
<evidence type="ECO:0000256" key="7">
    <source>
        <dbReference type="ARBA" id="ARBA00022833"/>
    </source>
</evidence>
<keyword evidence="6 9" id="KW-0378">Hydrolase</keyword>
<evidence type="ECO:0000256" key="8">
    <source>
        <dbReference type="ARBA" id="ARBA00043962"/>
    </source>
</evidence>
<feature type="domain" description="Peptidase M28" evidence="10">
    <location>
        <begin position="132"/>
        <end position="327"/>
    </location>
</feature>
<dbReference type="InterPro" id="IPR045175">
    <property type="entry name" value="M28_fam"/>
</dbReference>
<evidence type="ECO:0000256" key="3">
    <source>
        <dbReference type="ARBA" id="ARBA00022670"/>
    </source>
</evidence>
<evidence type="ECO:0000313" key="12">
    <source>
        <dbReference type="Proteomes" id="UP000070444"/>
    </source>
</evidence>
<accession>A0A137PG98</accession>
<dbReference type="Pfam" id="PF04389">
    <property type="entry name" value="Peptidase_M28"/>
    <property type="match status" value="1"/>
</dbReference>
<dbReference type="InterPro" id="IPR007484">
    <property type="entry name" value="Peptidase_M28"/>
</dbReference>
<evidence type="ECO:0000256" key="9">
    <source>
        <dbReference type="RuleBase" id="RU361240"/>
    </source>
</evidence>
<comment type="cofactor">
    <cofactor evidence="1">
        <name>Zn(2+)</name>
        <dbReference type="ChEBI" id="CHEBI:29105"/>
    </cofactor>
</comment>
<feature type="non-terminal residue" evidence="11">
    <location>
        <position position="335"/>
    </location>
</feature>
<dbReference type="OrthoDB" id="2214at2759"/>
<protein>
    <recommendedName>
        <fullName evidence="9">Peptide hydrolase</fullName>
        <ecNumber evidence="9">3.4.-.-</ecNumber>
    </recommendedName>
</protein>
<evidence type="ECO:0000256" key="5">
    <source>
        <dbReference type="ARBA" id="ARBA00022729"/>
    </source>
</evidence>
<dbReference type="PANTHER" id="PTHR12147">
    <property type="entry name" value="METALLOPEPTIDASE M28 FAMILY MEMBER"/>
    <property type="match status" value="1"/>
</dbReference>
<keyword evidence="7 9" id="KW-0862">Zinc</keyword>
<feature type="non-terminal residue" evidence="11">
    <location>
        <position position="1"/>
    </location>
</feature>
<dbReference type="Proteomes" id="UP000070444">
    <property type="component" value="Unassembled WGS sequence"/>
</dbReference>
<dbReference type="GO" id="GO:0046872">
    <property type="term" value="F:metal ion binding"/>
    <property type="evidence" value="ECO:0007669"/>
    <property type="project" value="UniProtKB-KW"/>
</dbReference>
<dbReference type="EC" id="3.4.-.-" evidence="9"/>
<organism evidence="11 12">
    <name type="scientific">Conidiobolus coronatus (strain ATCC 28846 / CBS 209.66 / NRRL 28638)</name>
    <name type="common">Delacroixia coronata</name>
    <dbReference type="NCBI Taxonomy" id="796925"/>
    <lineage>
        <taxon>Eukaryota</taxon>
        <taxon>Fungi</taxon>
        <taxon>Fungi incertae sedis</taxon>
        <taxon>Zoopagomycota</taxon>
        <taxon>Entomophthoromycotina</taxon>
        <taxon>Entomophthoromycetes</taxon>
        <taxon>Entomophthorales</taxon>
        <taxon>Ancylistaceae</taxon>
        <taxon>Conidiobolus</taxon>
    </lineage>
</organism>
<dbReference type="PANTHER" id="PTHR12147:SF56">
    <property type="entry name" value="AMINOPEPTIDASE YDR415C-RELATED"/>
    <property type="match status" value="1"/>
</dbReference>
<gene>
    <name evidence="11" type="ORF">CONCODRAFT_32059</name>
</gene>
<dbReference type="AlphaFoldDB" id="A0A137PG98"/>
<keyword evidence="12" id="KW-1185">Reference proteome</keyword>
<evidence type="ECO:0000313" key="11">
    <source>
        <dbReference type="EMBL" id="KXN74008.1"/>
    </source>
</evidence>
<keyword evidence="4 9" id="KW-0479">Metal-binding</keyword>
<proteinExistence type="inferred from homology"/>
<evidence type="ECO:0000256" key="2">
    <source>
        <dbReference type="ARBA" id="ARBA00022438"/>
    </source>
</evidence>
<evidence type="ECO:0000256" key="4">
    <source>
        <dbReference type="ARBA" id="ARBA00022723"/>
    </source>
</evidence>
<dbReference type="Gene3D" id="3.40.630.10">
    <property type="entry name" value="Zn peptidases"/>
    <property type="match status" value="1"/>
</dbReference>
<keyword evidence="5" id="KW-0732">Signal</keyword>
<keyword evidence="3 9" id="KW-0645">Protease</keyword>
<evidence type="ECO:0000259" key="10">
    <source>
        <dbReference type="Pfam" id="PF04389"/>
    </source>
</evidence>
<dbReference type="OMA" id="VESAQWV"/>
<evidence type="ECO:0000256" key="6">
    <source>
        <dbReference type="ARBA" id="ARBA00022801"/>
    </source>
</evidence>
<dbReference type="STRING" id="796925.A0A137PG98"/>
<name>A0A137PG98_CONC2</name>
<keyword evidence="2" id="KW-0031">Aminopeptidase</keyword>
<reference evidence="11 12" key="1">
    <citation type="journal article" date="2015" name="Genome Biol. Evol.">
        <title>Phylogenomic analyses indicate that early fungi evolved digesting cell walls of algal ancestors of land plants.</title>
        <authorList>
            <person name="Chang Y."/>
            <person name="Wang S."/>
            <person name="Sekimoto S."/>
            <person name="Aerts A.L."/>
            <person name="Choi C."/>
            <person name="Clum A."/>
            <person name="LaButti K.M."/>
            <person name="Lindquist E.A."/>
            <person name="Yee Ngan C."/>
            <person name="Ohm R.A."/>
            <person name="Salamov A.A."/>
            <person name="Grigoriev I.V."/>
            <person name="Spatafora J.W."/>
            <person name="Berbee M.L."/>
        </authorList>
    </citation>
    <scope>NUCLEOTIDE SEQUENCE [LARGE SCALE GENOMIC DNA]</scope>
    <source>
        <strain evidence="11 12">NRRL 28638</strain>
    </source>
</reference>